<evidence type="ECO:0000256" key="1">
    <source>
        <dbReference type="SAM" id="Phobius"/>
    </source>
</evidence>
<keyword evidence="1" id="KW-1133">Transmembrane helix</keyword>
<feature type="transmembrane region" description="Helical" evidence="1">
    <location>
        <begin position="249"/>
        <end position="267"/>
    </location>
</feature>
<sequence>MSDGAEGRGDAVLTTYRYLRLATVVLVVTLAAAVLLATARSGCWRNSISAFYHSSVGDVFVAVLCALGVGLIVYKGSSDTEDVLLNLAGFLAFVVAVVPTAPPPPGECGWTLRAATGTADSVRDSMWAILIAGAVAEIAALVISRRTGADRSLRPVAQWVRIAGWVIVVAGALVFVFAPDLFARHAHTVAATLVFAGIIGVAVASGVSATYTRDGARYARLYRVIATVMLATLIAVVVVHLAFPEWGHLVIVTEALLVAEFAAFWIVQTVELWNVVDRTDLYEGGDAPQML</sequence>
<proteinExistence type="predicted"/>
<feature type="transmembrane region" description="Helical" evidence="1">
    <location>
        <begin position="83"/>
        <end position="101"/>
    </location>
</feature>
<feature type="transmembrane region" description="Helical" evidence="1">
    <location>
        <begin position="51"/>
        <end position="74"/>
    </location>
</feature>
<organism evidence="2 3">
    <name type="scientific">Rhodococcus gannanensis</name>
    <dbReference type="NCBI Taxonomy" id="1960308"/>
    <lineage>
        <taxon>Bacteria</taxon>
        <taxon>Bacillati</taxon>
        <taxon>Actinomycetota</taxon>
        <taxon>Actinomycetes</taxon>
        <taxon>Mycobacteriales</taxon>
        <taxon>Nocardiaceae</taxon>
        <taxon>Rhodococcus</taxon>
    </lineage>
</organism>
<feature type="transmembrane region" description="Helical" evidence="1">
    <location>
        <begin position="189"/>
        <end position="209"/>
    </location>
</feature>
<evidence type="ECO:0000313" key="3">
    <source>
        <dbReference type="Proteomes" id="UP001597286"/>
    </source>
</evidence>
<feature type="transmembrane region" description="Helical" evidence="1">
    <location>
        <begin position="126"/>
        <end position="144"/>
    </location>
</feature>
<dbReference type="Proteomes" id="UP001597286">
    <property type="component" value="Unassembled WGS sequence"/>
</dbReference>
<feature type="transmembrane region" description="Helical" evidence="1">
    <location>
        <begin position="221"/>
        <end position="243"/>
    </location>
</feature>
<name>A0ABW4NX99_9NOCA</name>
<comment type="caution">
    <text evidence="2">The sequence shown here is derived from an EMBL/GenBank/DDBJ whole genome shotgun (WGS) entry which is preliminary data.</text>
</comment>
<keyword evidence="3" id="KW-1185">Reference proteome</keyword>
<evidence type="ECO:0008006" key="4">
    <source>
        <dbReference type="Google" id="ProtNLM"/>
    </source>
</evidence>
<dbReference type="RefSeq" id="WP_378483335.1">
    <property type="nucleotide sequence ID" value="NZ_JBHUFB010000001.1"/>
</dbReference>
<protein>
    <recommendedName>
        <fullName evidence="4">Diphosphate--fructose-6-phosphate 1-phosphotransferase</fullName>
    </recommendedName>
</protein>
<reference evidence="3" key="1">
    <citation type="journal article" date="2019" name="Int. J. Syst. Evol. Microbiol.">
        <title>The Global Catalogue of Microorganisms (GCM) 10K type strain sequencing project: providing services to taxonomists for standard genome sequencing and annotation.</title>
        <authorList>
            <consortium name="The Broad Institute Genomics Platform"/>
            <consortium name="The Broad Institute Genome Sequencing Center for Infectious Disease"/>
            <person name="Wu L."/>
            <person name="Ma J."/>
        </authorList>
    </citation>
    <scope>NUCLEOTIDE SEQUENCE [LARGE SCALE GENOMIC DNA]</scope>
    <source>
        <strain evidence="3">DT72</strain>
    </source>
</reference>
<keyword evidence="1" id="KW-0472">Membrane</keyword>
<feature type="transmembrane region" description="Helical" evidence="1">
    <location>
        <begin position="18"/>
        <end position="39"/>
    </location>
</feature>
<evidence type="ECO:0000313" key="2">
    <source>
        <dbReference type="EMBL" id="MFD1810782.1"/>
    </source>
</evidence>
<gene>
    <name evidence="2" type="ORF">ACFSJG_01020</name>
</gene>
<accession>A0ABW4NX99</accession>
<feature type="transmembrane region" description="Helical" evidence="1">
    <location>
        <begin position="156"/>
        <end position="177"/>
    </location>
</feature>
<dbReference type="EMBL" id="JBHUFB010000001">
    <property type="protein sequence ID" value="MFD1810782.1"/>
    <property type="molecule type" value="Genomic_DNA"/>
</dbReference>
<keyword evidence="1" id="KW-0812">Transmembrane</keyword>